<reference evidence="1 2" key="1">
    <citation type="submission" date="2024-01" db="EMBL/GenBank/DDBJ databases">
        <title>The complete chloroplast genome sequence of Lithospermum erythrorhizon: insights into the phylogenetic relationship among Boraginaceae species and the maternal lineages of purple gromwells.</title>
        <authorList>
            <person name="Okada T."/>
            <person name="Watanabe K."/>
        </authorList>
    </citation>
    <scope>NUCLEOTIDE SEQUENCE [LARGE SCALE GENOMIC DNA]</scope>
</reference>
<keyword evidence="2" id="KW-1185">Reference proteome</keyword>
<gene>
    <name evidence="1" type="ORF">LIER_31594</name>
</gene>
<dbReference type="EMBL" id="BAABME010011795">
    <property type="protein sequence ID" value="GAA0184306.1"/>
    <property type="molecule type" value="Genomic_DNA"/>
</dbReference>
<evidence type="ECO:0008006" key="3">
    <source>
        <dbReference type="Google" id="ProtNLM"/>
    </source>
</evidence>
<organism evidence="1 2">
    <name type="scientific">Lithospermum erythrorhizon</name>
    <name type="common">Purple gromwell</name>
    <name type="synonym">Lithospermum officinale var. erythrorhizon</name>
    <dbReference type="NCBI Taxonomy" id="34254"/>
    <lineage>
        <taxon>Eukaryota</taxon>
        <taxon>Viridiplantae</taxon>
        <taxon>Streptophyta</taxon>
        <taxon>Embryophyta</taxon>
        <taxon>Tracheophyta</taxon>
        <taxon>Spermatophyta</taxon>
        <taxon>Magnoliopsida</taxon>
        <taxon>eudicotyledons</taxon>
        <taxon>Gunneridae</taxon>
        <taxon>Pentapetalae</taxon>
        <taxon>asterids</taxon>
        <taxon>lamiids</taxon>
        <taxon>Boraginales</taxon>
        <taxon>Boraginaceae</taxon>
        <taxon>Boraginoideae</taxon>
        <taxon>Lithospermeae</taxon>
        <taxon>Lithospermum</taxon>
    </lineage>
</organism>
<comment type="caution">
    <text evidence="1">The sequence shown here is derived from an EMBL/GenBank/DDBJ whole genome shotgun (WGS) entry which is preliminary data.</text>
</comment>
<evidence type="ECO:0000313" key="1">
    <source>
        <dbReference type="EMBL" id="GAA0184306.1"/>
    </source>
</evidence>
<protein>
    <recommendedName>
        <fullName evidence="3">Mitochondrial protein</fullName>
    </recommendedName>
</protein>
<dbReference type="Proteomes" id="UP001454036">
    <property type="component" value="Unassembled WGS sequence"/>
</dbReference>
<accession>A0AAV3RWR6</accession>
<sequence length="369" mass="40298">MTMRLEDHYHDFMYGLNCDLYGSIRSSLNTHEPLPFLEAAYQKIREEESLRKASDAPIGNEFVALSFRSNPRMGDYVGYREWWETLNRKGVRSGATASDGRGVIGSTIVGAGTGCVVGNRVAGGAAAGGGVALHAVFSDGADVARSPGGEGTVPSMSQDQWQRLMSLIGNSDSPSASDRLMGKFALSLGFLIREPRFMLLWGSTRWLHTQSIPVWSPLVPTGLLHPVGEPPTSPSEAGATAEVVLPRSEDVVAPTEAEYGWGWRERAPPRHLQDYILNVVRHSSPLLSSISPCSSLSSDTSYPLTHYDPGWCEAMKAEIHALENNGTWSLVELPTGKKALGSRWVYKIKYKSDGSVERLKPRLLVFGNH</sequence>
<name>A0AAV3RWR6_LITER</name>
<dbReference type="AlphaFoldDB" id="A0AAV3RWR6"/>
<evidence type="ECO:0000313" key="2">
    <source>
        <dbReference type="Proteomes" id="UP001454036"/>
    </source>
</evidence>
<proteinExistence type="predicted"/>